<proteinExistence type="predicted"/>
<reference evidence="2 3" key="1">
    <citation type="submission" date="2019-02" db="EMBL/GenBank/DDBJ databases">
        <title>Deep-cultivation of Planctomycetes and their phenomic and genomic characterization uncovers novel biology.</title>
        <authorList>
            <person name="Wiegand S."/>
            <person name="Jogler M."/>
            <person name="Boedeker C."/>
            <person name="Pinto D."/>
            <person name="Vollmers J."/>
            <person name="Rivas-Marin E."/>
            <person name="Kohn T."/>
            <person name="Peeters S.H."/>
            <person name="Heuer A."/>
            <person name="Rast P."/>
            <person name="Oberbeckmann S."/>
            <person name="Bunk B."/>
            <person name="Jeske O."/>
            <person name="Meyerdierks A."/>
            <person name="Storesund J.E."/>
            <person name="Kallscheuer N."/>
            <person name="Luecker S."/>
            <person name="Lage O.M."/>
            <person name="Pohl T."/>
            <person name="Merkel B.J."/>
            <person name="Hornburger P."/>
            <person name="Mueller R.-W."/>
            <person name="Bruemmer F."/>
            <person name="Labrenz M."/>
            <person name="Spormann A.M."/>
            <person name="Op den Camp H."/>
            <person name="Overmann J."/>
            <person name="Amann R."/>
            <person name="Jetten M.S.M."/>
            <person name="Mascher T."/>
            <person name="Medema M.H."/>
            <person name="Devos D.P."/>
            <person name="Kaster A.-K."/>
            <person name="Ovreas L."/>
            <person name="Rohde M."/>
            <person name="Galperin M.Y."/>
            <person name="Jogler C."/>
        </authorList>
    </citation>
    <scope>NUCLEOTIDE SEQUENCE [LARGE SCALE GENOMIC DNA]</scope>
    <source>
        <strain evidence="2 3">Mal48</strain>
    </source>
</reference>
<dbReference type="KEGG" id="tpol:Mal48_23380"/>
<evidence type="ECO:0000259" key="1">
    <source>
        <dbReference type="Pfam" id="PF13472"/>
    </source>
</evidence>
<dbReference type="PANTHER" id="PTHR34407:SF1">
    <property type="entry name" value="SGNH HYDROLASE-TYPE ESTERASE DOMAIN-CONTAINING PROTEIN"/>
    <property type="match status" value="1"/>
</dbReference>
<dbReference type="Pfam" id="PF13472">
    <property type="entry name" value="Lipase_GDSL_2"/>
    <property type="match status" value="1"/>
</dbReference>
<keyword evidence="3" id="KW-1185">Reference proteome</keyword>
<feature type="domain" description="SGNH hydrolase-type esterase" evidence="1">
    <location>
        <begin position="58"/>
        <end position="226"/>
    </location>
</feature>
<protein>
    <recommendedName>
        <fullName evidence="1">SGNH hydrolase-type esterase domain-containing protein</fullName>
    </recommendedName>
</protein>
<evidence type="ECO:0000313" key="3">
    <source>
        <dbReference type="Proteomes" id="UP000315724"/>
    </source>
</evidence>
<dbReference type="GO" id="GO:0016788">
    <property type="term" value="F:hydrolase activity, acting on ester bonds"/>
    <property type="evidence" value="ECO:0007669"/>
    <property type="project" value="UniProtKB-ARBA"/>
</dbReference>
<sequence length="402" mass="44530">MLHSNPLLPLGRVLLILFAITSSGNSEEQARPTNVAQRSDFHNSRISFERDQAGHVAFIGGSITEMNGYRPMVMDYLTQRFPETEFTFTDAGISSTCSTAGAFRLRNDVLVHGKVDLLFIEFAVNDDQDAAHSLEQARRGMEGLIRHTLQHSPTAEIVVTYFVNPEMLEKLQRGETPVSIQAHESVAQHYGATTIHLAQEVADRIDEKKLTWKDYGGVHPAPFGNAIPTSMIAKTLESAWANELPANAKQTPKKLPELLDPQSYTSGDYVPREDLKLGPGWNIQAPDWKTIEGSVRSRHQNRDLITCTVPGSGLSFSFTGSAVGVECVAGPDAGTLEYKIDSGDWQELNLSHRYSKGLHYPRTVLFDDQLKNVKHTISVRLSSKESDYGLKPAVRILNFVAN</sequence>
<dbReference type="OrthoDB" id="234896at2"/>
<dbReference type="AlphaFoldDB" id="A0A517QN71"/>
<name>A0A517QN71_9PLAN</name>
<dbReference type="SUPFAM" id="SSF52266">
    <property type="entry name" value="SGNH hydrolase"/>
    <property type="match status" value="1"/>
</dbReference>
<dbReference type="Proteomes" id="UP000315724">
    <property type="component" value="Chromosome"/>
</dbReference>
<dbReference type="Gene3D" id="2.60.120.260">
    <property type="entry name" value="Galactose-binding domain-like"/>
    <property type="match status" value="1"/>
</dbReference>
<organism evidence="2 3">
    <name type="scientific">Thalassoglobus polymorphus</name>
    <dbReference type="NCBI Taxonomy" id="2527994"/>
    <lineage>
        <taxon>Bacteria</taxon>
        <taxon>Pseudomonadati</taxon>
        <taxon>Planctomycetota</taxon>
        <taxon>Planctomycetia</taxon>
        <taxon>Planctomycetales</taxon>
        <taxon>Planctomycetaceae</taxon>
        <taxon>Thalassoglobus</taxon>
    </lineage>
</organism>
<dbReference type="InterPro" id="IPR036514">
    <property type="entry name" value="SGNH_hydro_sf"/>
</dbReference>
<gene>
    <name evidence="2" type="ORF">Mal48_23380</name>
</gene>
<dbReference type="PANTHER" id="PTHR34407">
    <property type="entry name" value="EXPRESSED PROTEIN"/>
    <property type="match status" value="1"/>
</dbReference>
<dbReference type="Gene3D" id="3.40.50.1110">
    <property type="entry name" value="SGNH hydrolase"/>
    <property type="match status" value="1"/>
</dbReference>
<dbReference type="RefSeq" id="WP_145198851.1">
    <property type="nucleotide sequence ID" value="NZ_CP036267.1"/>
</dbReference>
<dbReference type="EMBL" id="CP036267">
    <property type="protein sequence ID" value="QDT33086.1"/>
    <property type="molecule type" value="Genomic_DNA"/>
</dbReference>
<dbReference type="InterPro" id="IPR013830">
    <property type="entry name" value="SGNH_hydro"/>
</dbReference>
<evidence type="ECO:0000313" key="2">
    <source>
        <dbReference type="EMBL" id="QDT33086.1"/>
    </source>
</evidence>
<dbReference type="CDD" id="cd00229">
    <property type="entry name" value="SGNH_hydrolase"/>
    <property type="match status" value="1"/>
</dbReference>
<accession>A0A517QN71</accession>